<protein>
    <submittedName>
        <fullName evidence="1">Chlorophyllase</fullName>
    </submittedName>
</protein>
<dbReference type="GO" id="GO:0015996">
    <property type="term" value="P:chlorophyll catabolic process"/>
    <property type="evidence" value="ECO:0007669"/>
    <property type="project" value="TreeGrafter"/>
</dbReference>
<name>A0A1R3IFM7_COCAP</name>
<keyword evidence="2" id="KW-1185">Reference proteome</keyword>
<dbReference type="PANTHER" id="PTHR33428:SF10">
    <property type="entry name" value="CHLOROPHYLLASE-1"/>
    <property type="match status" value="1"/>
</dbReference>
<reference evidence="1 2" key="1">
    <citation type="submission" date="2013-09" db="EMBL/GenBank/DDBJ databases">
        <title>Corchorus capsularis genome sequencing.</title>
        <authorList>
            <person name="Alam M."/>
            <person name="Haque M.S."/>
            <person name="Islam M.S."/>
            <person name="Emdad E.M."/>
            <person name="Islam M.M."/>
            <person name="Ahmed B."/>
            <person name="Halim A."/>
            <person name="Hossen Q.M.M."/>
            <person name="Hossain M.Z."/>
            <person name="Ahmed R."/>
            <person name="Khan M.M."/>
            <person name="Islam R."/>
            <person name="Rashid M.M."/>
            <person name="Khan S.A."/>
            <person name="Rahman M.S."/>
            <person name="Alam M."/>
        </authorList>
    </citation>
    <scope>NUCLEOTIDE SEQUENCE [LARGE SCALE GENOMIC DNA]</scope>
    <source>
        <strain evidence="2">cv. CVL-1</strain>
        <tissue evidence="1">Whole seedling</tissue>
    </source>
</reference>
<sequence>MSITVTGTGLGLDSKGCGIPPCAPEGLGPEELFKECRPPWAHFVAENYGHMDVLDDDSSLDMLGKFVVPFRWAVFAARPDKRRLPALYFEC</sequence>
<gene>
    <name evidence="1" type="ORF">CCACVL1_12445</name>
</gene>
<dbReference type="OrthoDB" id="2093222at2759"/>
<evidence type="ECO:0000313" key="1">
    <source>
        <dbReference type="EMBL" id="OMO81370.1"/>
    </source>
</evidence>
<dbReference type="Proteomes" id="UP000188268">
    <property type="component" value="Unassembled WGS sequence"/>
</dbReference>
<accession>A0A1R3IFM7</accession>
<evidence type="ECO:0000313" key="2">
    <source>
        <dbReference type="Proteomes" id="UP000188268"/>
    </source>
</evidence>
<dbReference type="EMBL" id="AWWV01010168">
    <property type="protein sequence ID" value="OMO81370.1"/>
    <property type="molecule type" value="Genomic_DNA"/>
</dbReference>
<dbReference type="AlphaFoldDB" id="A0A1R3IFM7"/>
<dbReference type="InterPro" id="IPR017395">
    <property type="entry name" value="Chlorophyllase-like"/>
</dbReference>
<dbReference type="Gramene" id="OMO81370">
    <property type="protein sequence ID" value="OMO81370"/>
    <property type="gene ID" value="CCACVL1_12445"/>
</dbReference>
<organism evidence="1 2">
    <name type="scientific">Corchorus capsularis</name>
    <name type="common">Jute</name>
    <dbReference type="NCBI Taxonomy" id="210143"/>
    <lineage>
        <taxon>Eukaryota</taxon>
        <taxon>Viridiplantae</taxon>
        <taxon>Streptophyta</taxon>
        <taxon>Embryophyta</taxon>
        <taxon>Tracheophyta</taxon>
        <taxon>Spermatophyta</taxon>
        <taxon>Magnoliopsida</taxon>
        <taxon>eudicotyledons</taxon>
        <taxon>Gunneridae</taxon>
        <taxon>Pentapetalae</taxon>
        <taxon>rosids</taxon>
        <taxon>malvids</taxon>
        <taxon>Malvales</taxon>
        <taxon>Malvaceae</taxon>
        <taxon>Grewioideae</taxon>
        <taxon>Apeibeae</taxon>
        <taxon>Corchorus</taxon>
    </lineage>
</organism>
<comment type="caution">
    <text evidence="1">The sequence shown here is derived from an EMBL/GenBank/DDBJ whole genome shotgun (WGS) entry which is preliminary data.</text>
</comment>
<proteinExistence type="predicted"/>
<dbReference type="STRING" id="210143.A0A1R3IFM7"/>
<dbReference type="GO" id="GO:0047746">
    <property type="term" value="F:chlorophyllase activity"/>
    <property type="evidence" value="ECO:0007669"/>
    <property type="project" value="TreeGrafter"/>
</dbReference>
<dbReference type="Pfam" id="PF07224">
    <property type="entry name" value="Chlorophyllase"/>
    <property type="match status" value="1"/>
</dbReference>
<dbReference type="PANTHER" id="PTHR33428">
    <property type="entry name" value="CHLOROPHYLLASE-2, CHLOROPLASTIC"/>
    <property type="match status" value="1"/>
</dbReference>